<accession>A0A0H2MKC9</accession>
<sequence>MQMQQAVKELFERYARHFNDALTAEPDLEAIADLYTDTFVAASPSGIMSGKNDDELRKVMADGFARYREMGTKKMEVSDLRVTPIDEIHGLAHVDWRATYHVDGALKVIDFTNVYLIRVDGTKGKVFGWITGDENAELKKHGIA</sequence>
<organism evidence="1 2">
    <name type="scientific">Variovorax paradoxus</name>
    <dbReference type="NCBI Taxonomy" id="34073"/>
    <lineage>
        <taxon>Bacteria</taxon>
        <taxon>Pseudomonadati</taxon>
        <taxon>Pseudomonadota</taxon>
        <taxon>Betaproteobacteria</taxon>
        <taxon>Burkholderiales</taxon>
        <taxon>Comamonadaceae</taxon>
        <taxon>Variovorax</taxon>
    </lineage>
</organism>
<evidence type="ECO:0000313" key="2">
    <source>
        <dbReference type="Proteomes" id="UP000035170"/>
    </source>
</evidence>
<dbReference type="AlphaFoldDB" id="A0A0H2MKC9"/>
<protein>
    <submittedName>
        <fullName evidence="1">Uncharacterized protein</fullName>
    </submittedName>
</protein>
<keyword evidence="2" id="KW-1185">Reference proteome</keyword>
<evidence type="ECO:0000313" key="1">
    <source>
        <dbReference type="EMBL" id="KLN57250.1"/>
    </source>
</evidence>
<dbReference type="Proteomes" id="UP000035170">
    <property type="component" value="Unassembled WGS sequence"/>
</dbReference>
<dbReference type="EMBL" id="JZWI01000007">
    <property type="protein sequence ID" value="KLN57250.1"/>
    <property type="molecule type" value="Genomic_DNA"/>
</dbReference>
<proteinExistence type="predicted"/>
<gene>
    <name evidence="1" type="ORF">VPARA_13300</name>
</gene>
<dbReference type="Gene3D" id="3.10.450.50">
    <property type="match status" value="1"/>
</dbReference>
<reference evidence="1 2" key="1">
    <citation type="submission" date="2015-03" db="EMBL/GenBank/DDBJ databases">
        <title>Genome sequence of Variovorax paradoxus TBEA6.</title>
        <authorList>
            <person name="Poehlein A."/>
            <person name="Schuldes J."/>
            <person name="Wuebbeler J.H."/>
            <person name="Hiessl S."/>
            <person name="Steinbuechel A."/>
            <person name="Daniel R."/>
        </authorList>
    </citation>
    <scope>NUCLEOTIDE SEQUENCE [LARGE SCALE GENOMIC DNA]</scope>
    <source>
        <strain evidence="1 2">TBEA6</strain>
    </source>
</reference>
<name>A0A0H2MKC9_VARPD</name>
<comment type="caution">
    <text evidence="1">The sequence shown here is derived from an EMBL/GenBank/DDBJ whole genome shotgun (WGS) entry which is preliminary data.</text>
</comment>
<dbReference type="PATRIC" id="fig|34073.19.peg.1354"/>
<dbReference type="RefSeq" id="WP_230682812.1">
    <property type="nucleotide sequence ID" value="NZ_JZWI01000007.1"/>
</dbReference>
<dbReference type="InterPro" id="IPR032710">
    <property type="entry name" value="NTF2-like_dom_sf"/>
</dbReference>
<dbReference type="SUPFAM" id="SSF54427">
    <property type="entry name" value="NTF2-like"/>
    <property type="match status" value="1"/>
</dbReference>